<feature type="domain" description="Glycoside-hydrolase family GH114 TIM-barrel" evidence="1">
    <location>
        <begin position="49"/>
        <end position="272"/>
    </location>
</feature>
<dbReference type="SUPFAM" id="SSF51445">
    <property type="entry name" value="(Trans)glycosidases"/>
    <property type="match status" value="1"/>
</dbReference>
<dbReference type="InterPro" id="IPR004352">
    <property type="entry name" value="GH114_TIM-barrel"/>
</dbReference>
<reference evidence="3" key="1">
    <citation type="journal article" date="2019" name="Int. J. Syst. Evol. Microbiol.">
        <title>The Global Catalogue of Microorganisms (GCM) 10K type strain sequencing project: providing services to taxonomists for standard genome sequencing and annotation.</title>
        <authorList>
            <consortium name="The Broad Institute Genomics Platform"/>
            <consortium name="The Broad Institute Genome Sequencing Center for Infectious Disease"/>
            <person name="Wu L."/>
            <person name="Ma J."/>
        </authorList>
    </citation>
    <scope>NUCLEOTIDE SEQUENCE [LARGE SCALE GENOMIC DNA]</scope>
    <source>
        <strain evidence="3">CCUG 54939</strain>
    </source>
</reference>
<dbReference type="PANTHER" id="PTHR35273:SF2">
    <property type="entry name" value="ALPHA-GALACTOSIDASE"/>
    <property type="match status" value="1"/>
</dbReference>
<dbReference type="InterPro" id="IPR013785">
    <property type="entry name" value="Aldolase_TIM"/>
</dbReference>
<dbReference type="EMBL" id="JBHSAF010000015">
    <property type="protein sequence ID" value="MFC3914853.1"/>
    <property type="molecule type" value="Genomic_DNA"/>
</dbReference>
<name>A0ABV8CRT6_9GAMM</name>
<dbReference type="Pfam" id="PF03537">
    <property type="entry name" value="Glyco_hydro_114"/>
    <property type="match status" value="1"/>
</dbReference>
<gene>
    <name evidence="2" type="ORF">ACFOSS_15495</name>
</gene>
<evidence type="ECO:0000313" key="3">
    <source>
        <dbReference type="Proteomes" id="UP001595692"/>
    </source>
</evidence>
<dbReference type="RefSeq" id="WP_377154281.1">
    <property type="nucleotide sequence ID" value="NZ_JBHSAF010000015.1"/>
</dbReference>
<dbReference type="InterPro" id="IPR017853">
    <property type="entry name" value="GH"/>
</dbReference>
<proteinExistence type="predicted"/>
<comment type="caution">
    <text evidence="2">The sequence shown here is derived from an EMBL/GenBank/DDBJ whole genome shotgun (WGS) entry which is preliminary data.</text>
</comment>
<dbReference type="Proteomes" id="UP001595692">
    <property type="component" value="Unassembled WGS sequence"/>
</dbReference>
<organism evidence="2 3">
    <name type="scientific">Pseudaeromonas sharmana</name>
    <dbReference type="NCBI Taxonomy" id="328412"/>
    <lineage>
        <taxon>Bacteria</taxon>
        <taxon>Pseudomonadati</taxon>
        <taxon>Pseudomonadota</taxon>
        <taxon>Gammaproteobacteria</taxon>
        <taxon>Aeromonadales</taxon>
        <taxon>Aeromonadaceae</taxon>
        <taxon>Pseudaeromonas</taxon>
    </lineage>
</organism>
<protein>
    <submittedName>
        <fullName evidence="2">Endo alpha-1,4 polygalactosaminidase</fullName>
    </submittedName>
</protein>
<keyword evidence="3" id="KW-1185">Reference proteome</keyword>
<dbReference type="PANTHER" id="PTHR35273">
    <property type="entry name" value="ALPHA-1,4 POLYGALACTOSAMINIDASE, PUTATIVE (AFU_ORTHOLOGUE AFUA_3G07890)-RELATED"/>
    <property type="match status" value="1"/>
</dbReference>
<accession>A0ABV8CRT6</accession>
<evidence type="ECO:0000313" key="2">
    <source>
        <dbReference type="EMBL" id="MFC3914853.1"/>
    </source>
</evidence>
<sequence length="280" mass="31393">MLSPLLARGLLASLLWLAGCDVWVRVGEDPVPPDPDPTPARYQPSADVRWQLQLQGNVTLQTGTQLLEVDLFDTPDSQLITWRRQGIRLMCYFSAGTLEIWRPDVASLPDSVRGEPLADWPGEYWLDVRASSVRDLMRTRLDLAQRKGCDAVDADNVDGFLQNSGFALRAGDQLDYNRFLAREAHQRGLAIALKNNLTQIPDLVADFDLAVNEQCHAYQECDRLAPFAQAGKPVLNIEYDPRFVADADSRRQLCDEARQEKLQTQVLTTALDGTLLHSCF</sequence>
<dbReference type="Gene3D" id="3.20.20.70">
    <property type="entry name" value="Aldolase class I"/>
    <property type="match status" value="1"/>
</dbReference>
<evidence type="ECO:0000259" key="1">
    <source>
        <dbReference type="Pfam" id="PF03537"/>
    </source>
</evidence>